<dbReference type="InterPro" id="IPR001849">
    <property type="entry name" value="PH_domain"/>
</dbReference>
<dbReference type="PANTHER" id="PTHR46265">
    <property type="entry name" value="RHO GTPASE-ACTIVATING PROTEIN 7"/>
    <property type="match status" value="1"/>
</dbReference>
<feature type="transmembrane region" description="Helical" evidence="1">
    <location>
        <begin position="42"/>
        <end position="62"/>
    </location>
</feature>
<evidence type="ECO:0000259" key="2">
    <source>
        <dbReference type="PROSITE" id="PS50003"/>
    </source>
</evidence>
<evidence type="ECO:0000313" key="4">
    <source>
        <dbReference type="Proteomes" id="UP000265520"/>
    </source>
</evidence>
<evidence type="ECO:0000313" key="3">
    <source>
        <dbReference type="EMBL" id="MCI16212.1"/>
    </source>
</evidence>
<comment type="caution">
    <text evidence="3">The sequence shown here is derived from an EMBL/GenBank/DDBJ whole genome shotgun (WGS) entry which is preliminary data.</text>
</comment>
<dbReference type="PROSITE" id="PS50003">
    <property type="entry name" value="PH_DOMAIN"/>
    <property type="match status" value="1"/>
</dbReference>
<keyword evidence="1" id="KW-1133">Transmembrane helix</keyword>
<accession>A0A392PX50</accession>
<dbReference type="EMBL" id="LXQA010099895">
    <property type="protein sequence ID" value="MCI16212.1"/>
    <property type="molecule type" value="Genomic_DNA"/>
</dbReference>
<sequence>AETTEDLYEWKTALENVMAHAPSATNVMGQSGIFRSDQADSLGIYLDQCMLFLLLCFIHVNFL</sequence>
<keyword evidence="1" id="KW-0812">Transmembrane</keyword>
<proteinExistence type="predicted"/>
<name>A0A392PX50_9FABA</name>
<dbReference type="PANTHER" id="PTHR46265:SF2">
    <property type="entry name" value="RHO GTPASE-ACTIVATING PROTEIN 7"/>
    <property type="match status" value="1"/>
</dbReference>
<feature type="non-terminal residue" evidence="3">
    <location>
        <position position="1"/>
    </location>
</feature>
<reference evidence="3 4" key="1">
    <citation type="journal article" date="2018" name="Front. Plant Sci.">
        <title>Red Clover (Trifolium pratense) and Zigzag Clover (T. medium) - A Picture of Genomic Similarities and Differences.</title>
        <authorList>
            <person name="Dluhosova J."/>
            <person name="Istvanek J."/>
            <person name="Nedelnik J."/>
            <person name="Repkova J."/>
        </authorList>
    </citation>
    <scope>NUCLEOTIDE SEQUENCE [LARGE SCALE GENOMIC DNA]</scope>
    <source>
        <strain evidence="4">cv. 10/8</strain>
        <tissue evidence="3">Leaf</tissue>
    </source>
</reference>
<dbReference type="Proteomes" id="UP000265520">
    <property type="component" value="Unassembled WGS sequence"/>
</dbReference>
<dbReference type="AlphaFoldDB" id="A0A392PX50"/>
<keyword evidence="4" id="KW-1185">Reference proteome</keyword>
<feature type="domain" description="PH" evidence="2">
    <location>
        <begin position="1"/>
        <end position="19"/>
    </location>
</feature>
<protein>
    <submittedName>
        <fullName evidence="3">Rho GTPase-activating protein 25-like</fullName>
    </submittedName>
</protein>
<keyword evidence="1" id="KW-0472">Membrane</keyword>
<evidence type="ECO:0000256" key="1">
    <source>
        <dbReference type="SAM" id="Phobius"/>
    </source>
</evidence>
<dbReference type="InterPro" id="IPR052799">
    <property type="entry name" value="Rho_GAP_Regulators"/>
</dbReference>
<organism evidence="3 4">
    <name type="scientific">Trifolium medium</name>
    <dbReference type="NCBI Taxonomy" id="97028"/>
    <lineage>
        <taxon>Eukaryota</taxon>
        <taxon>Viridiplantae</taxon>
        <taxon>Streptophyta</taxon>
        <taxon>Embryophyta</taxon>
        <taxon>Tracheophyta</taxon>
        <taxon>Spermatophyta</taxon>
        <taxon>Magnoliopsida</taxon>
        <taxon>eudicotyledons</taxon>
        <taxon>Gunneridae</taxon>
        <taxon>Pentapetalae</taxon>
        <taxon>rosids</taxon>
        <taxon>fabids</taxon>
        <taxon>Fabales</taxon>
        <taxon>Fabaceae</taxon>
        <taxon>Papilionoideae</taxon>
        <taxon>50 kb inversion clade</taxon>
        <taxon>NPAAA clade</taxon>
        <taxon>Hologalegina</taxon>
        <taxon>IRL clade</taxon>
        <taxon>Trifolieae</taxon>
        <taxon>Trifolium</taxon>
    </lineage>
</organism>